<comment type="cofactor">
    <cofactor evidence="1">
        <name>Mg(2+)</name>
        <dbReference type="ChEBI" id="CHEBI:18420"/>
    </cofactor>
</comment>
<dbReference type="GO" id="GO:0000287">
    <property type="term" value="F:magnesium ion binding"/>
    <property type="evidence" value="ECO:0007669"/>
    <property type="project" value="InterPro"/>
</dbReference>
<dbReference type="EC" id="3.6.1.1" evidence="2"/>
<dbReference type="PANTHER" id="PTHR10286">
    <property type="entry name" value="INORGANIC PYROPHOSPHATASE"/>
    <property type="match status" value="1"/>
</dbReference>
<evidence type="ECO:0000256" key="4">
    <source>
        <dbReference type="ARBA" id="ARBA00022801"/>
    </source>
</evidence>
<dbReference type="PROSITE" id="PS00387">
    <property type="entry name" value="PPASE"/>
    <property type="match status" value="1"/>
</dbReference>
<evidence type="ECO:0000256" key="1">
    <source>
        <dbReference type="ARBA" id="ARBA00001946"/>
    </source>
</evidence>
<dbReference type="InterPro" id="IPR008162">
    <property type="entry name" value="Pyrophosphatase"/>
</dbReference>
<accession>A0A1G6ZF50</accession>
<organism evidence="6 7">
    <name type="scientific">Mucilaginibacter pineti</name>
    <dbReference type="NCBI Taxonomy" id="1391627"/>
    <lineage>
        <taxon>Bacteria</taxon>
        <taxon>Pseudomonadati</taxon>
        <taxon>Bacteroidota</taxon>
        <taxon>Sphingobacteriia</taxon>
        <taxon>Sphingobacteriales</taxon>
        <taxon>Sphingobacteriaceae</taxon>
        <taxon>Mucilaginibacter</taxon>
    </lineage>
</organism>
<sequence>MEKEQLITVLVESPKGYRQKFDFEPGSGRMKLSKLLPEGLMFPFDFGMIPDTKGEDGDPLDVIVLSESGTFPGCLLDCRLIGALTAEQTERDGQQMRNDRFIGVSAVSRQFEEVKTLADLPEDILTQTEAFFENYNRQAGKRFRVLERLEADAAKQLLWKN</sequence>
<evidence type="ECO:0000256" key="2">
    <source>
        <dbReference type="ARBA" id="ARBA00012146"/>
    </source>
</evidence>
<evidence type="ECO:0000313" key="6">
    <source>
        <dbReference type="EMBL" id="SDE00465.1"/>
    </source>
</evidence>
<reference evidence="6 7" key="1">
    <citation type="submission" date="2016-10" db="EMBL/GenBank/DDBJ databases">
        <authorList>
            <person name="de Groot N.N."/>
        </authorList>
    </citation>
    <scope>NUCLEOTIDE SEQUENCE [LARGE SCALE GENOMIC DNA]</scope>
    <source>
        <strain evidence="6 7">47C3B</strain>
    </source>
</reference>
<dbReference type="Proteomes" id="UP000199072">
    <property type="component" value="Unassembled WGS sequence"/>
</dbReference>
<keyword evidence="3" id="KW-0479">Metal-binding</keyword>
<dbReference type="Pfam" id="PF00719">
    <property type="entry name" value="Pyrophosphatase"/>
    <property type="match status" value="1"/>
</dbReference>
<dbReference type="InterPro" id="IPR036649">
    <property type="entry name" value="Pyrophosphatase_sf"/>
</dbReference>
<dbReference type="STRING" id="1391627.SAMN05216464_103305"/>
<proteinExistence type="predicted"/>
<evidence type="ECO:0000256" key="5">
    <source>
        <dbReference type="ARBA" id="ARBA00022842"/>
    </source>
</evidence>
<name>A0A1G6ZF50_9SPHI</name>
<dbReference type="EMBL" id="FNAI01000003">
    <property type="protein sequence ID" value="SDE00465.1"/>
    <property type="molecule type" value="Genomic_DNA"/>
</dbReference>
<dbReference type="RefSeq" id="WP_091148245.1">
    <property type="nucleotide sequence ID" value="NZ_FNAI01000003.1"/>
</dbReference>
<gene>
    <name evidence="6" type="ORF">SAMN05216464_103305</name>
</gene>
<protein>
    <recommendedName>
        <fullName evidence="2">inorganic diphosphatase</fullName>
        <ecNumber evidence="2">3.6.1.1</ecNumber>
    </recommendedName>
</protein>
<dbReference type="GO" id="GO:0004427">
    <property type="term" value="F:inorganic diphosphate phosphatase activity"/>
    <property type="evidence" value="ECO:0007669"/>
    <property type="project" value="UniProtKB-EC"/>
</dbReference>
<keyword evidence="5" id="KW-0460">Magnesium</keyword>
<evidence type="ECO:0000313" key="7">
    <source>
        <dbReference type="Proteomes" id="UP000199072"/>
    </source>
</evidence>
<keyword evidence="7" id="KW-1185">Reference proteome</keyword>
<evidence type="ECO:0000256" key="3">
    <source>
        <dbReference type="ARBA" id="ARBA00022723"/>
    </source>
</evidence>
<dbReference type="SUPFAM" id="SSF50324">
    <property type="entry name" value="Inorganic pyrophosphatase"/>
    <property type="match status" value="1"/>
</dbReference>
<keyword evidence="4" id="KW-0378">Hydrolase</keyword>
<dbReference type="Gene3D" id="3.90.80.10">
    <property type="entry name" value="Inorganic pyrophosphatase"/>
    <property type="match status" value="1"/>
</dbReference>
<dbReference type="GO" id="GO:0006796">
    <property type="term" value="P:phosphate-containing compound metabolic process"/>
    <property type="evidence" value="ECO:0007669"/>
    <property type="project" value="InterPro"/>
</dbReference>
<dbReference type="GO" id="GO:0005737">
    <property type="term" value="C:cytoplasm"/>
    <property type="evidence" value="ECO:0007669"/>
    <property type="project" value="InterPro"/>
</dbReference>
<dbReference type="AlphaFoldDB" id="A0A1G6ZF50"/>
<dbReference type="OrthoDB" id="5187599at2"/>